<evidence type="ECO:0000313" key="3">
    <source>
        <dbReference type="Proteomes" id="UP000054845"/>
    </source>
</evidence>
<dbReference type="OrthoDB" id="10351176at2759"/>
<sequence>MSHPLSLHSTSTSTGKSLYKDLPRRSSLPLHTKTLLLCVDAAQRILCASAGFFSCSLVAAPLVILLCLAPRCKARDWIVCQFTQLSWDFMDQIEIFEEHDFSRMFLQWICRSVAAPSFLQRCVLGAGLCSTLAGRLPMVEKHDEHLLSSCNEEQEQSLRVASIEEEANLLDGEEAEEEEEQHKHGEVAPALHTDLTTGCGRDQSSSREPRETHTVVHEIGDSGEGRITSSSRAERRAPRPHSLVKNDSGFALEVDSPSAKAVS</sequence>
<dbReference type="AlphaFoldDB" id="A0A0P1BRQ8"/>
<feature type="compositionally biased region" description="Basic and acidic residues" evidence="1">
    <location>
        <begin position="204"/>
        <end position="224"/>
    </location>
</feature>
<evidence type="ECO:0000313" key="2">
    <source>
        <dbReference type="EMBL" id="CEH19251.1"/>
    </source>
</evidence>
<dbReference type="EMBL" id="CCYA01000290">
    <property type="protein sequence ID" value="CEH19251.1"/>
    <property type="molecule type" value="Genomic_DNA"/>
</dbReference>
<organism evidence="2 3">
    <name type="scientific">Ceraceosorus bombacis</name>
    <dbReference type="NCBI Taxonomy" id="401625"/>
    <lineage>
        <taxon>Eukaryota</taxon>
        <taxon>Fungi</taxon>
        <taxon>Dikarya</taxon>
        <taxon>Basidiomycota</taxon>
        <taxon>Ustilaginomycotina</taxon>
        <taxon>Exobasidiomycetes</taxon>
        <taxon>Ceraceosorales</taxon>
        <taxon>Ceraceosoraceae</taxon>
        <taxon>Ceraceosorus</taxon>
    </lineage>
</organism>
<protein>
    <submittedName>
        <fullName evidence="2">Uncharacterized protein</fullName>
    </submittedName>
</protein>
<accession>A0A0P1BRQ8</accession>
<dbReference type="Proteomes" id="UP000054845">
    <property type="component" value="Unassembled WGS sequence"/>
</dbReference>
<evidence type="ECO:0000256" key="1">
    <source>
        <dbReference type="SAM" id="MobiDB-lite"/>
    </source>
</evidence>
<keyword evidence="3" id="KW-1185">Reference proteome</keyword>
<reference evidence="2 3" key="1">
    <citation type="submission" date="2014-09" db="EMBL/GenBank/DDBJ databases">
        <authorList>
            <person name="Magalhaes I.L.F."/>
            <person name="Oliveira U."/>
            <person name="Santos F.R."/>
            <person name="Vidigal T.H.D.A."/>
            <person name="Brescovit A.D."/>
            <person name="Santos A.J."/>
        </authorList>
    </citation>
    <scope>NUCLEOTIDE SEQUENCE [LARGE SCALE GENOMIC DNA]</scope>
</reference>
<name>A0A0P1BRQ8_9BASI</name>
<proteinExistence type="predicted"/>
<feature type="region of interest" description="Disordered" evidence="1">
    <location>
        <begin position="172"/>
        <end position="263"/>
    </location>
</feature>